<protein>
    <submittedName>
        <fullName evidence="2">Micrococcal nuclease</fullName>
    </submittedName>
</protein>
<dbReference type="Pfam" id="PF00565">
    <property type="entry name" value="SNase"/>
    <property type="match status" value="1"/>
</dbReference>
<dbReference type="SUPFAM" id="SSF50199">
    <property type="entry name" value="Staphylococcal nuclease"/>
    <property type="match status" value="1"/>
</dbReference>
<evidence type="ECO:0000313" key="2">
    <source>
        <dbReference type="EMBL" id="SES84868.1"/>
    </source>
</evidence>
<evidence type="ECO:0000313" key="3">
    <source>
        <dbReference type="Proteomes" id="UP000243338"/>
    </source>
</evidence>
<dbReference type="EMBL" id="FOHQ01000003">
    <property type="protein sequence ID" value="SES84868.1"/>
    <property type="molecule type" value="Genomic_DNA"/>
</dbReference>
<organism evidence="2 3">
    <name type="scientific">Methanococcoides vulcani</name>
    <dbReference type="NCBI Taxonomy" id="1353158"/>
    <lineage>
        <taxon>Archaea</taxon>
        <taxon>Methanobacteriati</taxon>
        <taxon>Methanobacteriota</taxon>
        <taxon>Stenosarchaea group</taxon>
        <taxon>Methanomicrobia</taxon>
        <taxon>Methanosarcinales</taxon>
        <taxon>Methanosarcinaceae</taxon>
        <taxon>Methanococcoides</taxon>
    </lineage>
</organism>
<dbReference type="InterPro" id="IPR035437">
    <property type="entry name" value="SNase_OB-fold_sf"/>
</dbReference>
<dbReference type="STRING" id="1353158.SAMN04488587_1247"/>
<dbReference type="Gene3D" id="2.40.50.90">
    <property type="match status" value="1"/>
</dbReference>
<dbReference type="PROSITE" id="PS50830">
    <property type="entry name" value="TNASE_3"/>
    <property type="match status" value="1"/>
</dbReference>
<dbReference type="SMART" id="SM00318">
    <property type="entry name" value="SNc"/>
    <property type="match status" value="1"/>
</dbReference>
<name>A0A1H9ZT66_9EURY</name>
<reference evidence="3" key="1">
    <citation type="submission" date="2016-10" db="EMBL/GenBank/DDBJ databases">
        <authorList>
            <person name="Varghese N."/>
            <person name="Submissions S."/>
        </authorList>
    </citation>
    <scope>NUCLEOTIDE SEQUENCE [LARGE SCALE GENOMIC DNA]</scope>
    <source>
        <strain evidence="3">SLH 33</strain>
    </source>
</reference>
<proteinExistence type="predicted"/>
<accession>A0A1H9ZT66</accession>
<dbReference type="AlphaFoldDB" id="A0A1H9ZT66"/>
<gene>
    <name evidence="2" type="ORF">SAMN04488587_1247</name>
</gene>
<dbReference type="InterPro" id="IPR016071">
    <property type="entry name" value="Staphylococal_nuclease_OB-fold"/>
</dbReference>
<dbReference type="OrthoDB" id="3327at2157"/>
<dbReference type="Proteomes" id="UP000243338">
    <property type="component" value="Unassembled WGS sequence"/>
</dbReference>
<feature type="domain" description="TNase-like" evidence="1">
    <location>
        <begin position="4"/>
        <end position="151"/>
    </location>
</feature>
<evidence type="ECO:0000259" key="1">
    <source>
        <dbReference type="PROSITE" id="PS50830"/>
    </source>
</evidence>
<sequence>MGTRIENLQVTKVVDGDTIKVLIKGEEETLRLIDVDTEESYSGGSKPVTKAGKAATEMAKEYFTSPGGGFVQVSIEFDTDDPEHVCLAKHRGNYNRLLCYVHKGDENYNLKLVKEGWSPYFVKYGRSRLYHEEFMIAEAEAQANNLQIWNPETNCGGLSRDYTTLLPWWSLRASVIEDYREIGVDAGVLSVRLDYETIKKTAENEEFATVFCDLQSGINKWTGGGALIYAGSKHHKFNLWIPNVDGEEAAPLLQLIEKRYAKHGRGYVYVSGKVKKYKYKPQIVLTDLEQLSDFPPIS</sequence>
<keyword evidence="3" id="KW-1185">Reference proteome</keyword>
<dbReference type="RefSeq" id="WP_091689757.1">
    <property type="nucleotide sequence ID" value="NZ_CAAGSJ010000005.1"/>
</dbReference>